<sequence>MATSNSSGTSSGGGFLNSPANLVGLVLAISVVVLHLVVGLGFLWPVVAIAAWGASVALLPRQSKGAQKSVSSAPKPAVAQRRPLNPVELRRSLHRTLGTLFEQEPGEELGEAAYELGVTLESVLSEWKYLNNYPEQKVVIDGIIEEYLPQTANSYLAVPERLRHKAENPARESIELLHSAVQKIQDAIGQDNLIALEGQRDTLAIQFGKVVDYEP</sequence>
<evidence type="ECO:0000313" key="3">
    <source>
        <dbReference type="Proteomes" id="UP001223646"/>
    </source>
</evidence>
<organism evidence="2 3">
    <name type="scientific">Corynebacterium amycolatum</name>
    <dbReference type="NCBI Taxonomy" id="43765"/>
    <lineage>
        <taxon>Bacteria</taxon>
        <taxon>Bacillati</taxon>
        <taxon>Actinomycetota</taxon>
        <taxon>Actinomycetes</taxon>
        <taxon>Mycobacteriales</taxon>
        <taxon>Corynebacteriaceae</taxon>
        <taxon>Corynebacterium</taxon>
    </lineage>
</organism>
<keyword evidence="1" id="KW-0812">Transmembrane</keyword>
<keyword evidence="1" id="KW-1133">Transmembrane helix</keyword>
<dbReference type="Proteomes" id="UP001223646">
    <property type="component" value="Unassembled WGS sequence"/>
</dbReference>
<accession>A0AAW9STV1</accession>
<dbReference type="EMBL" id="JASOOY020000011">
    <property type="protein sequence ID" value="MEO3716660.1"/>
    <property type="molecule type" value="Genomic_DNA"/>
</dbReference>
<proteinExistence type="predicted"/>
<evidence type="ECO:0000313" key="2">
    <source>
        <dbReference type="EMBL" id="MEO3716660.1"/>
    </source>
</evidence>
<evidence type="ECO:0008006" key="4">
    <source>
        <dbReference type="Google" id="ProtNLM"/>
    </source>
</evidence>
<keyword evidence="1" id="KW-0472">Membrane</keyword>
<reference evidence="2" key="1">
    <citation type="submission" date="2023-05" db="EMBL/GenBank/DDBJ databases">
        <authorList>
            <person name="Du J."/>
        </authorList>
    </citation>
    <scope>NUCLEOTIDE SEQUENCE</scope>
    <source>
        <strain evidence="2">UMB1064</strain>
    </source>
</reference>
<gene>
    <name evidence="2" type="ORF">QP460_003505</name>
</gene>
<name>A0AAW9STV1_CORAY</name>
<feature type="transmembrane region" description="Helical" evidence="1">
    <location>
        <begin position="26"/>
        <end position="59"/>
    </location>
</feature>
<evidence type="ECO:0000256" key="1">
    <source>
        <dbReference type="SAM" id="Phobius"/>
    </source>
</evidence>
<comment type="caution">
    <text evidence="2">The sequence shown here is derived from an EMBL/GenBank/DDBJ whole genome shotgun (WGS) entry which is preliminary data.</text>
</comment>
<dbReference type="AlphaFoldDB" id="A0AAW9STV1"/>
<dbReference type="RefSeq" id="WP_284825418.1">
    <property type="nucleotide sequence ID" value="NZ_JASOOY020000011.1"/>
</dbReference>
<protein>
    <recommendedName>
        <fullName evidence="4">Secreted protein</fullName>
    </recommendedName>
</protein>
<reference evidence="2" key="2">
    <citation type="submission" date="2024-05" db="EMBL/GenBank/DDBJ databases">
        <authorList>
            <person name="Wolfe A."/>
        </authorList>
    </citation>
    <scope>NUCLEOTIDE SEQUENCE</scope>
    <source>
        <strain evidence="2">UMB1064</strain>
    </source>
</reference>